<dbReference type="PROSITE" id="PS50937">
    <property type="entry name" value="HTH_MERR_2"/>
    <property type="match status" value="1"/>
</dbReference>
<evidence type="ECO:0000259" key="2">
    <source>
        <dbReference type="PROSITE" id="PS50937"/>
    </source>
</evidence>
<reference evidence="3 4" key="1">
    <citation type="submission" date="2021-04" db="EMBL/GenBank/DDBJ databases">
        <title>Whole genome sequence of Jiella sp. KSK16Y-1.</title>
        <authorList>
            <person name="Tuo L."/>
        </authorList>
    </citation>
    <scope>NUCLEOTIDE SEQUENCE [LARGE SCALE GENOMIC DNA]</scope>
    <source>
        <strain evidence="3 4">KSK16Y-1</strain>
    </source>
</reference>
<sequence>MKLIDIGEVSARSGVPPSTLRYYEEIGLIQSLARTGLRRQFGPQTLVQLSLIALGKTAGFSLSEIAGMFGRGGAPDLPREGLHARADALEGQIRQLSTLAKALRHVADCPAPTHLECQKFQRLLRVAGRRQG</sequence>
<organism evidence="3 4">
    <name type="scientific">Jiella mangrovi</name>
    <dbReference type="NCBI Taxonomy" id="2821407"/>
    <lineage>
        <taxon>Bacteria</taxon>
        <taxon>Pseudomonadati</taxon>
        <taxon>Pseudomonadota</taxon>
        <taxon>Alphaproteobacteria</taxon>
        <taxon>Hyphomicrobiales</taxon>
        <taxon>Aurantimonadaceae</taxon>
        <taxon>Jiella</taxon>
    </lineage>
</organism>
<dbReference type="Proteomes" id="UP000678276">
    <property type="component" value="Unassembled WGS sequence"/>
</dbReference>
<evidence type="ECO:0000313" key="3">
    <source>
        <dbReference type="EMBL" id="MBP0615503.1"/>
    </source>
</evidence>
<evidence type="ECO:0000256" key="1">
    <source>
        <dbReference type="ARBA" id="ARBA00023125"/>
    </source>
</evidence>
<dbReference type="PANTHER" id="PTHR30204:SF97">
    <property type="entry name" value="MERR FAMILY REGULATORY PROTEIN"/>
    <property type="match status" value="1"/>
</dbReference>
<comment type="caution">
    <text evidence="3">The sequence shown here is derived from an EMBL/GenBank/DDBJ whole genome shotgun (WGS) entry which is preliminary data.</text>
</comment>
<dbReference type="PANTHER" id="PTHR30204">
    <property type="entry name" value="REDOX-CYCLING DRUG-SENSING TRANSCRIPTIONAL ACTIVATOR SOXR"/>
    <property type="match status" value="1"/>
</dbReference>
<feature type="domain" description="HTH merR-type" evidence="2">
    <location>
        <begin position="3"/>
        <end position="71"/>
    </location>
</feature>
<name>A0ABS4BFH1_9HYPH</name>
<proteinExistence type="predicted"/>
<protein>
    <submittedName>
        <fullName evidence="3">Helix-turn-helix domain-containing protein</fullName>
    </submittedName>
</protein>
<dbReference type="Gene3D" id="1.10.1660.10">
    <property type="match status" value="1"/>
</dbReference>
<dbReference type="Pfam" id="PF13411">
    <property type="entry name" value="MerR_1"/>
    <property type="match status" value="1"/>
</dbReference>
<dbReference type="InterPro" id="IPR000551">
    <property type="entry name" value="MerR-type_HTH_dom"/>
</dbReference>
<dbReference type="InterPro" id="IPR047057">
    <property type="entry name" value="MerR_fam"/>
</dbReference>
<dbReference type="InterPro" id="IPR009061">
    <property type="entry name" value="DNA-bd_dom_put_sf"/>
</dbReference>
<accession>A0ABS4BFH1</accession>
<keyword evidence="1" id="KW-0238">DNA-binding</keyword>
<keyword evidence="4" id="KW-1185">Reference proteome</keyword>
<dbReference type="CDD" id="cd04781">
    <property type="entry name" value="HTH_MerR-like_sg6"/>
    <property type="match status" value="1"/>
</dbReference>
<dbReference type="SMART" id="SM00422">
    <property type="entry name" value="HTH_MERR"/>
    <property type="match status" value="1"/>
</dbReference>
<dbReference type="EMBL" id="JAGJCF010000004">
    <property type="protein sequence ID" value="MBP0615503.1"/>
    <property type="molecule type" value="Genomic_DNA"/>
</dbReference>
<dbReference type="RefSeq" id="WP_209593923.1">
    <property type="nucleotide sequence ID" value="NZ_JAGJCF010000004.1"/>
</dbReference>
<gene>
    <name evidence="3" type="ORF">J6595_07920</name>
</gene>
<dbReference type="SUPFAM" id="SSF46955">
    <property type="entry name" value="Putative DNA-binding domain"/>
    <property type="match status" value="1"/>
</dbReference>
<evidence type="ECO:0000313" key="4">
    <source>
        <dbReference type="Proteomes" id="UP000678276"/>
    </source>
</evidence>